<dbReference type="InterPro" id="IPR000922">
    <property type="entry name" value="Lectin_gal-bd_dom"/>
</dbReference>
<dbReference type="Gene3D" id="2.60.120.740">
    <property type="match status" value="2"/>
</dbReference>
<keyword evidence="2" id="KW-0677">Repeat</keyword>
<protein>
    <recommendedName>
        <fullName evidence="3">SUEL-type lectin domain-containing protein</fullName>
    </recommendedName>
</protein>
<evidence type="ECO:0000313" key="5">
    <source>
        <dbReference type="Proteomes" id="UP001152798"/>
    </source>
</evidence>
<dbReference type="PROSITE" id="PS50228">
    <property type="entry name" value="SUEL_LECTIN"/>
    <property type="match status" value="2"/>
</dbReference>
<evidence type="ECO:0000256" key="1">
    <source>
        <dbReference type="ARBA" id="ARBA00022734"/>
    </source>
</evidence>
<proteinExistence type="predicted"/>
<dbReference type="FunFam" id="2.60.120.740:FF:000003">
    <property type="entry name" value="Protein eva-1 homolog C"/>
    <property type="match status" value="1"/>
</dbReference>
<keyword evidence="1" id="KW-0430">Lectin</keyword>
<dbReference type="Proteomes" id="UP001152798">
    <property type="component" value="Chromosome 5"/>
</dbReference>
<keyword evidence="5" id="KW-1185">Reference proteome</keyword>
<feature type="domain" description="SUEL-type lectin" evidence="3">
    <location>
        <begin position="18"/>
        <end position="97"/>
    </location>
</feature>
<name>A0A9P0HJE7_NEZVI</name>
<feature type="domain" description="SUEL-type lectin" evidence="3">
    <location>
        <begin position="106"/>
        <end position="197"/>
    </location>
</feature>
<organism evidence="4 5">
    <name type="scientific">Nezara viridula</name>
    <name type="common">Southern green stink bug</name>
    <name type="synonym">Cimex viridulus</name>
    <dbReference type="NCBI Taxonomy" id="85310"/>
    <lineage>
        <taxon>Eukaryota</taxon>
        <taxon>Metazoa</taxon>
        <taxon>Ecdysozoa</taxon>
        <taxon>Arthropoda</taxon>
        <taxon>Hexapoda</taxon>
        <taxon>Insecta</taxon>
        <taxon>Pterygota</taxon>
        <taxon>Neoptera</taxon>
        <taxon>Paraneoptera</taxon>
        <taxon>Hemiptera</taxon>
        <taxon>Heteroptera</taxon>
        <taxon>Panheteroptera</taxon>
        <taxon>Pentatomomorpha</taxon>
        <taxon>Pentatomoidea</taxon>
        <taxon>Pentatomidae</taxon>
        <taxon>Pentatominae</taxon>
        <taxon>Nezara</taxon>
    </lineage>
</organism>
<gene>
    <name evidence="4" type="ORF">NEZAVI_LOCUS11579</name>
</gene>
<evidence type="ECO:0000313" key="4">
    <source>
        <dbReference type="EMBL" id="CAH1402859.1"/>
    </source>
</evidence>
<dbReference type="InterPro" id="IPR043159">
    <property type="entry name" value="Lectin_gal-bd_sf"/>
</dbReference>
<dbReference type="AlphaFoldDB" id="A0A9P0HJE7"/>
<sequence>MTELLSTSLRTLEKSACEELDLSCPEGTSISLLSAKYTEGVVCPGASTTCQLPSSLQTAVEKCQKKKFCKLEPPIQGFNTDPCPGLPKHLHVHYTCRPYEFRSKTACENELVQLQCGPNSRLAIYSASYGRTQYESIQCPQPQGVPEETCMASYTTETVIKLCHGKRRCALTADTVTFGSPCKRESKIYLKVVYTCVPRQVLSVKYQVRPEEDEALEQNNDWTYHEEGFAAPNTIAHNESANLFIGDILPTYEPDDGEVSGNVHQMTLYLALSAGGLLACLLTVVAARVSCTHRQQLPPIDPQPTVTELPDQVTEVVRFTEEVPRSLATSDPLQFFG</sequence>
<evidence type="ECO:0000259" key="3">
    <source>
        <dbReference type="PROSITE" id="PS50228"/>
    </source>
</evidence>
<evidence type="ECO:0000256" key="2">
    <source>
        <dbReference type="ARBA" id="ARBA00022737"/>
    </source>
</evidence>
<reference evidence="4" key="1">
    <citation type="submission" date="2022-01" db="EMBL/GenBank/DDBJ databases">
        <authorList>
            <person name="King R."/>
        </authorList>
    </citation>
    <scope>NUCLEOTIDE SEQUENCE</scope>
</reference>
<dbReference type="PANTHER" id="PTHR46780">
    <property type="entry name" value="PROTEIN EVA-1"/>
    <property type="match status" value="1"/>
</dbReference>
<dbReference type="OrthoDB" id="5970528at2759"/>
<accession>A0A9P0HJE7</accession>
<dbReference type="EMBL" id="OV725081">
    <property type="protein sequence ID" value="CAH1402859.1"/>
    <property type="molecule type" value="Genomic_DNA"/>
</dbReference>
<dbReference type="GO" id="GO:0030246">
    <property type="term" value="F:carbohydrate binding"/>
    <property type="evidence" value="ECO:0007669"/>
    <property type="project" value="UniProtKB-KW"/>
</dbReference>
<dbReference type="Pfam" id="PF02140">
    <property type="entry name" value="SUEL_Lectin"/>
    <property type="match status" value="2"/>
</dbReference>
<dbReference type="CDD" id="cd22829">
    <property type="entry name" value="Gal_Rha_Lectin_EVA1_EVA1C_rpt2"/>
    <property type="match status" value="1"/>
</dbReference>